<dbReference type="Gene3D" id="3.40.50.720">
    <property type="entry name" value="NAD(P)-binding Rossmann-like Domain"/>
    <property type="match status" value="1"/>
</dbReference>
<evidence type="ECO:0000256" key="1">
    <source>
        <dbReference type="ARBA" id="ARBA00006484"/>
    </source>
</evidence>
<comment type="similarity">
    <text evidence="1 3">Belongs to the short-chain dehydrogenases/reductases (SDR) family.</text>
</comment>
<dbReference type="STRING" id="502025.Hoch_0320"/>
<dbReference type="Proteomes" id="UP000001880">
    <property type="component" value="Chromosome"/>
</dbReference>
<keyword evidence="2" id="KW-0560">Oxidoreductase</keyword>
<evidence type="ECO:0000313" key="4">
    <source>
        <dbReference type="EMBL" id="ACY12961.1"/>
    </source>
</evidence>
<dbReference type="SUPFAM" id="SSF51735">
    <property type="entry name" value="NAD(P)-binding Rossmann-fold domains"/>
    <property type="match status" value="1"/>
</dbReference>
<dbReference type="OrthoDB" id="658698at2"/>
<dbReference type="PANTHER" id="PTHR44196:SF1">
    <property type="entry name" value="DEHYDROGENASE_REDUCTASE SDR FAMILY MEMBER 7B"/>
    <property type="match status" value="1"/>
</dbReference>
<dbReference type="AlphaFoldDB" id="D0LIT2"/>
<dbReference type="EMBL" id="CP001804">
    <property type="protein sequence ID" value="ACY12961.1"/>
    <property type="molecule type" value="Genomic_DNA"/>
</dbReference>
<dbReference type="HOGENOM" id="CLU_010194_2_1_7"/>
<sequence>MPTALIIGSSDGIGLALVRALLARGYQVAGLSRSPLPAERVGDGAERYQHLALDVRDPAYRAHVAELCQRLGALDLCIYAAGIGDSLALDQLDENAHLAGERPVFAVNLMGLVDCIEVVLPRMLARGRGHIIGLSSQADGFPDGGAPSYGASKAGMSAYLERLALAVRARGVAVTNVRLGFVDTKMAKADVRPFLITPEAAAERILRCLRRKPIRVTHPWRMAALLWLVAWPGRLRIWLS</sequence>
<name>D0LIT2_HALO1</name>
<dbReference type="PANTHER" id="PTHR44196">
    <property type="entry name" value="DEHYDROGENASE/REDUCTASE SDR FAMILY MEMBER 7B"/>
    <property type="match status" value="1"/>
</dbReference>
<protein>
    <submittedName>
        <fullName evidence="4">Short-chain dehydrogenase/reductase SDR</fullName>
    </submittedName>
</protein>
<evidence type="ECO:0000313" key="5">
    <source>
        <dbReference type="Proteomes" id="UP000001880"/>
    </source>
</evidence>
<proteinExistence type="inferred from homology"/>
<evidence type="ECO:0000256" key="3">
    <source>
        <dbReference type="RuleBase" id="RU000363"/>
    </source>
</evidence>
<dbReference type="KEGG" id="hoh:Hoch_0320"/>
<evidence type="ECO:0000256" key="2">
    <source>
        <dbReference type="ARBA" id="ARBA00023002"/>
    </source>
</evidence>
<dbReference type="PRINTS" id="PR00081">
    <property type="entry name" value="GDHRDH"/>
</dbReference>
<reference evidence="4 5" key="1">
    <citation type="journal article" date="2010" name="Stand. Genomic Sci.">
        <title>Complete genome sequence of Haliangium ochraceum type strain (SMP-2).</title>
        <authorList>
            <consortium name="US DOE Joint Genome Institute (JGI-PGF)"/>
            <person name="Ivanova N."/>
            <person name="Daum C."/>
            <person name="Lang E."/>
            <person name="Abt B."/>
            <person name="Kopitz M."/>
            <person name="Saunders E."/>
            <person name="Lapidus A."/>
            <person name="Lucas S."/>
            <person name="Glavina Del Rio T."/>
            <person name="Nolan M."/>
            <person name="Tice H."/>
            <person name="Copeland A."/>
            <person name="Cheng J.F."/>
            <person name="Chen F."/>
            <person name="Bruce D."/>
            <person name="Goodwin L."/>
            <person name="Pitluck S."/>
            <person name="Mavromatis K."/>
            <person name="Pati A."/>
            <person name="Mikhailova N."/>
            <person name="Chen A."/>
            <person name="Palaniappan K."/>
            <person name="Land M."/>
            <person name="Hauser L."/>
            <person name="Chang Y.J."/>
            <person name="Jeffries C.D."/>
            <person name="Detter J.C."/>
            <person name="Brettin T."/>
            <person name="Rohde M."/>
            <person name="Goker M."/>
            <person name="Bristow J."/>
            <person name="Markowitz V."/>
            <person name="Eisen J.A."/>
            <person name="Hugenholtz P."/>
            <person name="Kyrpides N.C."/>
            <person name="Klenk H.P."/>
        </authorList>
    </citation>
    <scope>NUCLEOTIDE SEQUENCE [LARGE SCALE GENOMIC DNA]</scope>
    <source>
        <strain evidence="5">DSM 14365 / CIP 107738 / JCM 11303 / AJ 13395 / SMP-2</strain>
    </source>
</reference>
<dbReference type="eggNOG" id="COG0300">
    <property type="taxonomic scope" value="Bacteria"/>
</dbReference>
<accession>D0LIT2</accession>
<dbReference type="Pfam" id="PF00106">
    <property type="entry name" value="adh_short"/>
    <property type="match status" value="1"/>
</dbReference>
<dbReference type="InterPro" id="IPR036291">
    <property type="entry name" value="NAD(P)-bd_dom_sf"/>
</dbReference>
<dbReference type="GO" id="GO:0016491">
    <property type="term" value="F:oxidoreductase activity"/>
    <property type="evidence" value="ECO:0007669"/>
    <property type="project" value="UniProtKB-KW"/>
</dbReference>
<keyword evidence="5" id="KW-1185">Reference proteome</keyword>
<organism evidence="4 5">
    <name type="scientific">Haliangium ochraceum (strain DSM 14365 / JCM 11303 / SMP-2)</name>
    <dbReference type="NCBI Taxonomy" id="502025"/>
    <lineage>
        <taxon>Bacteria</taxon>
        <taxon>Pseudomonadati</taxon>
        <taxon>Myxococcota</taxon>
        <taxon>Polyangia</taxon>
        <taxon>Haliangiales</taxon>
        <taxon>Kofleriaceae</taxon>
        <taxon>Haliangium</taxon>
    </lineage>
</organism>
<gene>
    <name evidence="4" type="ordered locus">Hoch_0320</name>
</gene>
<dbReference type="InterPro" id="IPR002347">
    <property type="entry name" value="SDR_fam"/>
</dbReference>
<dbReference type="RefSeq" id="WP_012825588.1">
    <property type="nucleotide sequence ID" value="NC_013440.1"/>
</dbReference>
<dbReference type="PRINTS" id="PR00080">
    <property type="entry name" value="SDRFAMILY"/>
</dbReference>
<dbReference type="GO" id="GO:0016020">
    <property type="term" value="C:membrane"/>
    <property type="evidence" value="ECO:0007669"/>
    <property type="project" value="TreeGrafter"/>
</dbReference>